<evidence type="ECO:0000313" key="2">
    <source>
        <dbReference type="EMBL" id="KAK4734019.1"/>
    </source>
</evidence>
<proteinExistence type="predicted"/>
<dbReference type="AlphaFoldDB" id="A0AAV9M825"/>
<dbReference type="InterPro" id="IPR026960">
    <property type="entry name" value="RVT-Znf"/>
</dbReference>
<reference evidence="2 3" key="1">
    <citation type="submission" date="2023-10" db="EMBL/GenBank/DDBJ databases">
        <title>Genome-Wide Identification Analysis in wild type Solanum Pinnatisectum Reveals Some Genes Defensing Phytophthora Infestans.</title>
        <authorList>
            <person name="Sun C."/>
        </authorList>
    </citation>
    <scope>NUCLEOTIDE SEQUENCE [LARGE SCALE GENOMIC DNA]</scope>
    <source>
        <strain evidence="2">LQN</strain>
        <tissue evidence="2">Leaf</tissue>
    </source>
</reference>
<feature type="domain" description="Reverse transcriptase zinc-binding" evidence="1">
    <location>
        <begin position="35"/>
        <end position="117"/>
    </location>
</feature>
<evidence type="ECO:0000313" key="3">
    <source>
        <dbReference type="Proteomes" id="UP001311915"/>
    </source>
</evidence>
<dbReference type="Pfam" id="PF13966">
    <property type="entry name" value="zf-RVT"/>
    <property type="match status" value="1"/>
</dbReference>
<comment type="caution">
    <text evidence="2">The sequence shown here is derived from an EMBL/GenBank/DDBJ whole genome shotgun (WGS) entry which is preliminary data.</text>
</comment>
<sequence length="198" mass="23695">MPIPSQACWITRKILEAWTQWNQVQHLVKKQHGIIKQIYLGLIGERTRVSWKCLMFANSTRPKAIFTMWLLVQAKLLTKDRLVKWGINVEPLCIFCQQEKETREHLFVKCPFARRLWRDWDHYYRWILKNARGKTRKAQIFKLVFAETVHALWIERNVRIFEQQTMDESRLTRNIAYACNIRAPLGAKDVVQSWLVKS</sequence>
<dbReference type="Proteomes" id="UP001311915">
    <property type="component" value="Unassembled WGS sequence"/>
</dbReference>
<evidence type="ECO:0000259" key="1">
    <source>
        <dbReference type="Pfam" id="PF13966"/>
    </source>
</evidence>
<dbReference type="PANTHER" id="PTHR33116:SF66">
    <property type="entry name" value="REVERSE TRANSCRIPTASE ZINC-BINDING DOMAIN-CONTAINING PROTEIN"/>
    <property type="match status" value="1"/>
</dbReference>
<organism evidence="2 3">
    <name type="scientific">Solanum pinnatisectum</name>
    <name type="common">tansyleaf nightshade</name>
    <dbReference type="NCBI Taxonomy" id="50273"/>
    <lineage>
        <taxon>Eukaryota</taxon>
        <taxon>Viridiplantae</taxon>
        <taxon>Streptophyta</taxon>
        <taxon>Embryophyta</taxon>
        <taxon>Tracheophyta</taxon>
        <taxon>Spermatophyta</taxon>
        <taxon>Magnoliopsida</taxon>
        <taxon>eudicotyledons</taxon>
        <taxon>Gunneridae</taxon>
        <taxon>Pentapetalae</taxon>
        <taxon>asterids</taxon>
        <taxon>lamiids</taxon>
        <taxon>Solanales</taxon>
        <taxon>Solanaceae</taxon>
        <taxon>Solanoideae</taxon>
        <taxon>Solaneae</taxon>
        <taxon>Solanum</taxon>
    </lineage>
</organism>
<protein>
    <recommendedName>
        <fullName evidence="1">Reverse transcriptase zinc-binding domain-containing protein</fullName>
    </recommendedName>
</protein>
<accession>A0AAV9M825</accession>
<gene>
    <name evidence="2" type="ORF">R3W88_008280</name>
</gene>
<name>A0AAV9M825_9SOLN</name>
<dbReference type="EMBL" id="JAWPEI010000002">
    <property type="protein sequence ID" value="KAK4734019.1"/>
    <property type="molecule type" value="Genomic_DNA"/>
</dbReference>
<dbReference type="PANTHER" id="PTHR33116">
    <property type="entry name" value="REVERSE TRANSCRIPTASE ZINC-BINDING DOMAIN-CONTAINING PROTEIN-RELATED-RELATED"/>
    <property type="match status" value="1"/>
</dbReference>
<keyword evidence="3" id="KW-1185">Reference proteome</keyword>